<comment type="caution">
    <text evidence="4">The sequence shown here is derived from an EMBL/GenBank/DDBJ whole genome shotgun (WGS) entry which is preliminary data.</text>
</comment>
<dbReference type="AlphaFoldDB" id="A0A3A4NTR4"/>
<dbReference type="GO" id="GO:0006102">
    <property type="term" value="P:isocitrate metabolic process"/>
    <property type="evidence" value="ECO:0007669"/>
    <property type="project" value="TreeGrafter"/>
</dbReference>
<sequence>MKNVAVLGGDGVGPEITSAAVTILKEAGFRIDIQTPPCGEAVVDDFGTAFPDEAREACEAADAILFGATGEASIIIMAYLRFFLRTYANVRPMKYYPGSYSPLSNPADIDFVVIRENLEGMYPGREGDISDLAKALPDYHDLLGKRFAELGEGKFAIRIITKEGADRIARFACELARKRKRNGGKGKITCVHKVNMLRESCGLFKRRVEETLKGYPELAYEHFHVDDAARRLVRFPQEMDVIVTSNMFGDILSDLGAELVGGLGIAPSGCYGNGKAYFESVHGSAPDIAGKGIVNPTATILSAAMMLEYLGLQSEAAALEKAVEAVYRGRKALTRDQGGSASTLEFAEAVLREIR</sequence>
<comment type="similarity">
    <text evidence="1">Belongs to the isocitrate and isopropylmalate dehydrogenases family.</text>
</comment>
<evidence type="ECO:0000313" key="5">
    <source>
        <dbReference type="Proteomes" id="UP000265882"/>
    </source>
</evidence>
<dbReference type="GO" id="GO:0051287">
    <property type="term" value="F:NAD binding"/>
    <property type="evidence" value="ECO:0007669"/>
    <property type="project" value="InterPro"/>
</dbReference>
<evidence type="ECO:0000259" key="3">
    <source>
        <dbReference type="SMART" id="SM01329"/>
    </source>
</evidence>
<dbReference type="GO" id="GO:0000287">
    <property type="term" value="F:magnesium ion binding"/>
    <property type="evidence" value="ECO:0007669"/>
    <property type="project" value="InterPro"/>
</dbReference>
<name>A0A3A4NTR4_ABYX5</name>
<dbReference type="SMART" id="SM01329">
    <property type="entry name" value="Iso_dh"/>
    <property type="match status" value="1"/>
</dbReference>
<dbReference type="Gene3D" id="3.40.718.10">
    <property type="entry name" value="Isopropylmalate Dehydrogenase"/>
    <property type="match status" value="1"/>
</dbReference>
<dbReference type="GO" id="GO:0006099">
    <property type="term" value="P:tricarboxylic acid cycle"/>
    <property type="evidence" value="ECO:0007669"/>
    <property type="project" value="TreeGrafter"/>
</dbReference>
<dbReference type="PANTHER" id="PTHR11835:SF34">
    <property type="entry name" value="ISOCITRATE DEHYDROGENASE [NAD] SUBUNIT ALPHA, MITOCHONDRIAL"/>
    <property type="match status" value="1"/>
</dbReference>
<dbReference type="EMBL" id="QZKU01000063">
    <property type="protein sequence ID" value="RJP21935.1"/>
    <property type="molecule type" value="Genomic_DNA"/>
</dbReference>
<dbReference type="SUPFAM" id="SSF53659">
    <property type="entry name" value="Isocitrate/Isopropylmalate dehydrogenase-like"/>
    <property type="match status" value="1"/>
</dbReference>
<evidence type="ECO:0000256" key="2">
    <source>
        <dbReference type="ARBA" id="ARBA00023002"/>
    </source>
</evidence>
<evidence type="ECO:0000256" key="1">
    <source>
        <dbReference type="ARBA" id="ARBA00007769"/>
    </source>
</evidence>
<gene>
    <name evidence="4" type="ORF">C4520_09055</name>
</gene>
<protein>
    <submittedName>
        <fullName evidence="4">Isocitrate/isopropylmalate dehydrogenase family protein</fullName>
    </submittedName>
</protein>
<dbReference type="Proteomes" id="UP000265882">
    <property type="component" value="Unassembled WGS sequence"/>
</dbReference>
<feature type="domain" description="Isopropylmalate dehydrogenase-like" evidence="3">
    <location>
        <begin position="3"/>
        <end position="350"/>
    </location>
</feature>
<dbReference type="PANTHER" id="PTHR11835">
    <property type="entry name" value="DECARBOXYLATING DEHYDROGENASES-ISOCITRATE, ISOPROPYLMALATE, TARTRATE"/>
    <property type="match status" value="1"/>
</dbReference>
<dbReference type="Pfam" id="PF00180">
    <property type="entry name" value="Iso_dh"/>
    <property type="match status" value="1"/>
</dbReference>
<accession>A0A3A4NTR4</accession>
<dbReference type="PROSITE" id="PS00470">
    <property type="entry name" value="IDH_IMDH"/>
    <property type="match status" value="1"/>
</dbReference>
<keyword evidence="2" id="KW-0560">Oxidoreductase</keyword>
<dbReference type="InterPro" id="IPR019818">
    <property type="entry name" value="IsoCit/isopropylmalate_DH_CS"/>
</dbReference>
<evidence type="ECO:0000313" key="4">
    <source>
        <dbReference type="EMBL" id="RJP21935.1"/>
    </source>
</evidence>
<organism evidence="4 5">
    <name type="scientific">Abyssobacteria bacterium (strain SURF_5)</name>
    <dbReference type="NCBI Taxonomy" id="2093360"/>
    <lineage>
        <taxon>Bacteria</taxon>
        <taxon>Pseudomonadati</taxon>
        <taxon>Candidatus Hydrogenedentota</taxon>
        <taxon>Candidatus Abyssobacteria</taxon>
    </lineage>
</organism>
<reference evidence="4 5" key="1">
    <citation type="journal article" date="2017" name="ISME J.">
        <title>Energy and carbon metabolisms in a deep terrestrial subsurface fluid microbial community.</title>
        <authorList>
            <person name="Momper L."/>
            <person name="Jungbluth S.P."/>
            <person name="Lee M.D."/>
            <person name="Amend J.P."/>
        </authorList>
    </citation>
    <scope>NUCLEOTIDE SEQUENCE [LARGE SCALE GENOMIC DNA]</scope>
    <source>
        <strain evidence="4">SURF_5</strain>
    </source>
</reference>
<proteinExistence type="inferred from homology"/>
<dbReference type="GO" id="GO:0004449">
    <property type="term" value="F:isocitrate dehydrogenase (NAD+) activity"/>
    <property type="evidence" value="ECO:0007669"/>
    <property type="project" value="TreeGrafter"/>
</dbReference>
<dbReference type="InterPro" id="IPR024084">
    <property type="entry name" value="IsoPropMal-DH-like_dom"/>
</dbReference>